<dbReference type="EMBL" id="GGEC01009231">
    <property type="protein sequence ID" value="MBW89714.1"/>
    <property type="molecule type" value="Transcribed_RNA"/>
</dbReference>
<protein>
    <submittedName>
        <fullName evidence="1">Uncharacterized protein</fullName>
    </submittedName>
</protein>
<organism evidence="1">
    <name type="scientific">Rhizophora mucronata</name>
    <name type="common">Asiatic mangrove</name>
    <dbReference type="NCBI Taxonomy" id="61149"/>
    <lineage>
        <taxon>Eukaryota</taxon>
        <taxon>Viridiplantae</taxon>
        <taxon>Streptophyta</taxon>
        <taxon>Embryophyta</taxon>
        <taxon>Tracheophyta</taxon>
        <taxon>Spermatophyta</taxon>
        <taxon>Magnoliopsida</taxon>
        <taxon>eudicotyledons</taxon>
        <taxon>Gunneridae</taxon>
        <taxon>Pentapetalae</taxon>
        <taxon>rosids</taxon>
        <taxon>fabids</taxon>
        <taxon>Malpighiales</taxon>
        <taxon>Rhizophoraceae</taxon>
        <taxon>Rhizophora</taxon>
    </lineage>
</organism>
<name>A0A2P2J8A9_RHIMU</name>
<sequence>MNMHTKSSFTIKLNY</sequence>
<reference evidence="1" key="1">
    <citation type="submission" date="2018-02" db="EMBL/GenBank/DDBJ databases">
        <title>Rhizophora mucronata_Transcriptome.</title>
        <authorList>
            <person name="Meera S.P."/>
            <person name="Sreeshan A."/>
            <person name="Augustine A."/>
        </authorList>
    </citation>
    <scope>NUCLEOTIDE SEQUENCE</scope>
    <source>
        <tissue evidence="1">Leaf</tissue>
    </source>
</reference>
<accession>A0A2P2J8A9</accession>
<proteinExistence type="predicted"/>
<evidence type="ECO:0000313" key="1">
    <source>
        <dbReference type="EMBL" id="MBW89714.1"/>
    </source>
</evidence>